<evidence type="ECO:0008006" key="4">
    <source>
        <dbReference type="Google" id="ProtNLM"/>
    </source>
</evidence>
<comment type="caution">
    <text evidence="2">The sequence shown here is derived from an EMBL/GenBank/DDBJ whole genome shotgun (WGS) entry which is preliminary data.</text>
</comment>
<sequence length="125" mass="13783">MSYRVTITPELSEAYEKLPLSERHPIQERLDMLAAAADDAAQSPSRMGRPHAKELAVVSPGNHRVFLGDQWIAYCVQAQDRTLRLLDFGSWSMGPLARQDSTAEESHDPGQPEDGSHPHSPDHGG</sequence>
<organism evidence="2 3">
    <name type="scientific">Corallococcus interemptor</name>
    <dbReference type="NCBI Taxonomy" id="2316720"/>
    <lineage>
        <taxon>Bacteria</taxon>
        <taxon>Pseudomonadati</taxon>
        <taxon>Myxococcota</taxon>
        <taxon>Myxococcia</taxon>
        <taxon>Myxococcales</taxon>
        <taxon>Cystobacterineae</taxon>
        <taxon>Myxococcaceae</taxon>
        <taxon>Corallococcus</taxon>
    </lineage>
</organism>
<feature type="region of interest" description="Disordered" evidence="1">
    <location>
        <begin position="94"/>
        <end position="125"/>
    </location>
</feature>
<reference evidence="3" key="1">
    <citation type="submission" date="2018-09" db="EMBL/GenBank/DDBJ databases">
        <authorList>
            <person name="Livingstone P.G."/>
            <person name="Whitworth D.E."/>
        </authorList>
    </citation>
    <scope>NUCLEOTIDE SEQUENCE [LARGE SCALE GENOMIC DNA]</scope>
    <source>
        <strain evidence="3">AB047A</strain>
    </source>
</reference>
<name>A0A3A8QTZ3_9BACT</name>
<evidence type="ECO:0000256" key="1">
    <source>
        <dbReference type="SAM" id="MobiDB-lite"/>
    </source>
</evidence>
<dbReference type="AlphaFoldDB" id="A0A3A8QTZ3"/>
<feature type="compositionally biased region" description="Basic and acidic residues" evidence="1">
    <location>
        <begin position="104"/>
        <end position="125"/>
    </location>
</feature>
<protein>
    <recommendedName>
        <fullName evidence="4">Type II toxin-antitoxin system RelE/ParE family toxin</fullName>
    </recommendedName>
</protein>
<dbReference type="RefSeq" id="WP_120546973.1">
    <property type="nucleotide sequence ID" value="NZ_JBNNJP010000002.1"/>
</dbReference>
<proteinExistence type="predicted"/>
<evidence type="ECO:0000313" key="3">
    <source>
        <dbReference type="Proteomes" id="UP000282656"/>
    </source>
</evidence>
<accession>A0A3A8QTZ3</accession>
<evidence type="ECO:0000313" key="2">
    <source>
        <dbReference type="EMBL" id="RKH72017.1"/>
    </source>
</evidence>
<gene>
    <name evidence="2" type="ORF">D7X96_06615</name>
</gene>
<dbReference type="Proteomes" id="UP000282656">
    <property type="component" value="Unassembled WGS sequence"/>
</dbReference>
<dbReference type="EMBL" id="RAWM01000011">
    <property type="protein sequence ID" value="RKH72017.1"/>
    <property type="molecule type" value="Genomic_DNA"/>
</dbReference>
<keyword evidence="3" id="KW-1185">Reference proteome</keyword>